<gene>
    <name evidence="1" type="ORF">QUW08_03420</name>
</gene>
<dbReference type="RefSeq" id="WP_289599199.1">
    <property type="nucleotide sequence ID" value="NZ_JAUDCL010000004.1"/>
</dbReference>
<reference evidence="1 2" key="1">
    <citation type="submission" date="2023-06" db="EMBL/GenBank/DDBJ databases">
        <title>Identification and characterization of horizontal gene transfer across gut microbiota members of farm animals based on homology search.</title>
        <authorList>
            <person name="Schwarzerova J."/>
            <person name="Nykrynova M."/>
            <person name="Jureckova K."/>
            <person name="Cejkova D."/>
            <person name="Rychlik I."/>
        </authorList>
    </citation>
    <scope>NUCLEOTIDE SEQUENCE [LARGE SCALE GENOMIC DNA]</scope>
    <source>
        <strain evidence="1 2">ET340</strain>
    </source>
</reference>
<protein>
    <submittedName>
        <fullName evidence="1">Uncharacterized protein</fullName>
    </submittedName>
</protein>
<proteinExistence type="predicted"/>
<comment type="caution">
    <text evidence="1">The sequence shown here is derived from an EMBL/GenBank/DDBJ whole genome shotgun (WGS) entry which is preliminary data.</text>
</comment>
<evidence type="ECO:0000313" key="2">
    <source>
        <dbReference type="Proteomes" id="UP001529380"/>
    </source>
</evidence>
<sequence length="76" mass="8839">MMEKTVLSVSREVFRAKEPGRKDTVMWRVYMADEQGHVGYLYSNRECTAGDVVQVGLTERDGRLRPRLIWPDKPNI</sequence>
<keyword evidence="2" id="KW-1185">Reference proteome</keyword>
<organism evidence="1 2">
    <name type="scientific">Allofournierella massiliensis</name>
    <dbReference type="NCBI Taxonomy" id="1650663"/>
    <lineage>
        <taxon>Bacteria</taxon>
        <taxon>Bacillati</taxon>
        <taxon>Bacillota</taxon>
        <taxon>Clostridia</taxon>
        <taxon>Eubacteriales</taxon>
        <taxon>Oscillospiraceae</taxon>
        <taxon>Allofournierella</taxon>
    </lineage>
</organism>
<name>A0ABT7UN78_9FIRM</name>
<accession>A0ABT7UN78</accession>
<dbReference type="EMBL" id="JAUDCL010000004">
    <property type="protein sequence ID" value="MDM8200346.1"/>
    <property type="molecule type" value="Genomic_DNA"/>
</dbReference>
<dbReference type="Proteomes" id="UP001529380">
    <property type="component" value="Unassembled WGS sequence"/>
</dbReference>
<evidence type="ECO:0000313" key="1">
    <source>
        <dbReference type="EMBL" id="MDM8200346.1"/>
    </source>
</evidence>